<organism evidence="4">
    <name type="scientific">Culicoides sonorensis</name>
    <name type="common">Biting midge</name>
    <dbReference type="NCBI Taxonomy" id="179676"/>
    <lineage>
        <taxon>Eukaryota</taxon>
        <taxon>Metazoa</taxon>
        <taxon>Ecdysozoa</taxon>
        <taxon>Arthropoda</taxon>
        <taxon>Hexapoda</taxon>
        <taxon>Insecta</taxon>
        <taxon>Pterygota</taxon>
        <taxon>Neoptera</taxon>
        <taxon>Endopterygota</taxon>
        <taxon>Diptera</taxon>
        <taxon>Nematocera</taxon>
        <taxon>Chironomoidea</taxon>
        <taxon>Ceratopogonidae</taxon>
        <taxon>Ceratopogoninae</taxon>
        <taxon>Culicoides</taxon>
        <taxon>Monoculicoides</taxon>
    </lineage>
</organism>
<gene>
    <name evidence="4" type="primary">CSON000681</name>
</gene>
<dbReference type="PANTHER" id="PTHR45734:SF10">
    <property type="entry name" value="BLISTERY, ISOFORM A"/>
    <property type="match status" value="1"/>
</dbReference>
<feature type="compositionally biased region" description="Polar residues" evidence="1">
    <location>
        <begin position="897"/>
        <end position="919"/>
    </location>
</feature>
<accession>A0A336MF61</accession>
<dbReference type="Pfam" id="PF10409">
    <property type="entry name" value="PTEN_C2"/>
    <property type="match status" value="1"/>
</dbReference>
<dbReference type="VEuPathDB" id="VectorBase:CSON000681"/>
<feature type="region of interest" description="Disordered" evidence="1">
    <location>
        <begin position="468"/>
        <end position="492"/>
    </location>
</feature>
<feature type="region of interest" description="Disordered" evidence="1">
    <location>
        <begin position="589"/>
        <end position="628"/>
    </location>
</feature>
<feature type="region of interest" description="Disordered" evidence="1">
    <location>
        <begin position="1"/>
        <end position="48"/>
    </location>
</feature>
<dbReference type="AlphaFoldDB" id="A0A336MF61"/>
<feature type="compositionally biased region" description="Low complexity" evidence="1">
    <location>
        <begin position="517"/>
        <end position="539"/>
    </location>
</feature>
<reference evidence="3" key="1">
    <citation type="submission" date="2018-04" db="EMBL/GenBank/DDBJ databases">
        <authorList>
            <person name="Go L.Y."/>
            <person name="Mitchell J.A."/>
        </authorList>
    </citation>
    <scope>NUCLEOTIDE SEQUENCE</scope>
    <source>
        <tissue evidence="3">Whole organism</tissue>
    </source>
</reference>
<evidence type="ECO:0000313" key="4">
    <source>
        <dbReference type="EMBL" id="SSX28945.1"/>
    </source>
</evidence>
<evidence type="ECO:0000313" key="3">
    <source>
        <dbReference type="EMBL" id="SSX09034.1"/>
    </source>
</evidence>
<dbReference type="InterPro" id="IPR035892">
    <property type="entry name" value="C2_domain_sf"/>
</dbReference>
<feature type="compositionally biased region" description="Polar residues" evidence="1">
    <location>
        <begin position="650"/>
        <end position="662"/>
    </location>
</feature>
<feature type="region of interest" description="Disordered" evidence="1">
    <location>
        <begin position="890"/>
        <end position="919"/>
    </location>
</feature>
<dbReference type="GO" id="GO:0005925">
    <property type="term" value="C:focal adhesion"/>
    <property type="evidence" value="ECO:0007669"/>
    <property type="project" value="TreeGrafter"/>
</dbReference>
<feature type="compositionally biased region" description="Polar residues" evidence="1">
    <location>
        <begin position="705"/>
        <end position="726"/>
    </location>
</feature>
<dbReference type="PANTHER" id="PTHR45734">
    <property type="entry name" value="TENSIN"/>
    <property type="match status" value="1"/>
</dbReference>
<feature type="compositionally biased region" description="Polar residues" evidence="1">
    <location>
        <begin position="610"/>
        <end position="624"/>
    </location>
</feature>
<dbReference type="PROSITE" id="PS51182">
    <property type="entry name" value="C2_TENSIN"/>
    <property type="match status" value="1"/>
</dbReference>
<dbReference type="InterPro" id="IPR051484">
    <property type="entry name" value="Tensin_PTEN_phosphatase"/>
</dbReference>
<feature type="domain" description="C2 tensin-type" evidence="2">
    <location>
        <begin position="233"/>
        <end position="368"/>
    </location>
</feature>
<feature type="region of interest" description="Disordered" evidence="1">
    <location>
        <begin position="428"/>
        <end position="447"/>
    </location>
</feature>
<feature type="region of interest" description="Disordered" evidence="1">
    <location>
        <begin position="649"/>
        <end position="726"/>
    </location>
</feature>
<proteinExistence type="predicted"/>
<feature type="compositionally biased region" description="Low complexity" evidence="1">
    <location>
        <begin position="673"/>
        <end position="692"/>
    </location>
</feature>
<dbReference type="Gene3D" id="2.60.40.1110">
    <property type="match status" value="1"/>
</dbReference>
<feature type="region of interest" description="Disordered" evidence="1">
    <location>
        <begin position="77"/>
        <end position="97"/>
    </location>
</feature>
<dbReference type="InterPro" id="IPR029021">
    <property type="entry name" value="Prot-tyrosine_phosphatase-like"/>
</dbReference>
<dbReference type="EMBL" id="UFQS01001109">
    <property type="protein sequence ID" value="SSX09034.1"/>
    <property type="molecule type" value="Genomic_DNA"/>
</dbReference>
<evidence type="ECO:0000256" key="1">
    <source>
        <dbReference type="SAM" id="MobiDB-lite"/>
    </source>
</evidence>
<dbReference type="SMART" id="SM01326">
    <property type="entry name" value="PTEN_C2"/>
    <property type="match status" value="1"/>
</dbReference>
<dbReference type="SUPFAM" id="SSF49562">
    <property type="entry name" value="C2 domain (Calcium/lipid-binding domain, CaLB)"/>
    <property type="match status" value="1"/>
</dbReference>
<sequence length="955" mass="107145">MIRINSQSFTLPSTLTKKNSYNDEEQQVIPKSRSFPVSSKHTKSNNASTSNALRLHYITERILASVLPGRTHAEVVQRRQQQQNNGHCSDRGTTTGDEFEDEYERELILMLEQKHGKNYRVFDLESCLAVITLEKLCELCKHIDSWLGSGRERVVVLQDRICGSNYAHPTKVTTLSPEDTRMQTQIVRNWLDLDIFSMRKFLEDMVGPLHVPSYKRYIAYFAGLLSGDIKMNSSPLHLNYVILESPPCLHYKAVTTTDNEWRSFIKIYEGKRCVFISDVYIVPITTKQFMYEIKHPLRLRGDIIIRCFQLIPNHNLRYSDRELISSVQFHTCAITSTEVVFNKFDLDYAYDDERFPNDHKITLIFINATSPNNDLNRQLVFQNPLVRVEPLSNCSSLDNISEASSQHTHGPVDGSLYATILKSPKSLQTSPVKPLRTSTQSLISPPAEFSSTNQAKYVIDTPDSGAKYHTVGHHPLSTSTPQVHSYGKESNSSGLYEDIKVIQQEQRTSARNTPTPSVVSYSSRHSVQQQQQSSSRSQQPNGTYNGFNGHVPDGSGGYATVIQQHSSHQNNQVQGAEQREFVRSPLTLSMDSGISSSGVVNRGGRGVQGASSVSPVSFPSQASPQEDRHRELDDLLSDMLMTVQDIPDIQRSTQVTKSQTHSRGIAPIPTAASSSTSSVTTVVTQKSTTSTTGNQQIQLRGELYENSSTTTLTPPASENGRDTPTVQLRNKRDLEQQERELIMSLSNNELCVNEQQENQQQDAGNTLLKMNLQHHSYLYPQQARIETLSISDTDDDQQSNIPYHAREDSRPFTYGNIPPPNSTVSGRTTPTVATTSSNGTMLKSQSGLSSPSMVRKVIIADKKQQQQQKPRNEFEDMLMERREKIMSEKYSIGDKTPNGSNPNTNGYDSKWYHTSSTSQTTNGYPYDLLKRSNTLDGSSFRLGVSCRLTQQGNQL</sequence>
<dbReference type="Gene3D" id="3.90.190.10">
    <property type="entry name" value="Protein tyrosine phosphatase superfamily"/>
    <property type="match status" value="1"/>
</dbReference>
<dbReference type="InterPro" id="IPR014020">
    <property type="entry name" value="Tensin_C2-dom"/>
</dbReference>
<protein>
    <submittedName>
        <fullName evidence="4">CSON000681 protein</fullName>
    </submittedName>
</protein>
<feature type="compositionally biased region" description="Polar residues" evidence="1">
    <location>
        <begin position="1"/>
        <end position="19"/>
    </location>
</feature>
<feature type="region of interest" description="Disordered" evidence="1">
    <location>
        <begin position="806"/>
        <end position="849"/>
    </location>
</feature>
<evidence type="ECO:0000259" key="2">
    <source>
        <dbReference type="PROSITE" id="PS51182"/>
    </source>
</evidence>
<dbReference type="EMBL" id="UFQT01001109">
    <property type="protein sequence ID" value="SSX28945.1"/>
    <property type="molecule type" value="Genomic_DNA"/>
</dbReference>
<feature type="compositionally biased region" description="Polar residues" evidence="1">
    <location>
        <begin position="822"/>
        <end position="849"/>
    </location>
</feature>
<feature type="region of interest" description="Disordered" evidence="1">
    <location>
        <begin position="505"/>
        <end position="559"/>
    </location>
</feature>
<name>A0A336MF61_CULSO</name>
<reference evidence="4" key="2">
    <citation type="submission" date="2018-07" db="EMBL/GenBank/DDBJ databases">
        <authorList>
            <person name="Quirk P.G."/>
            <person name="Krulwich T.A."/>
        </authorList>
    </citation>
    <scope>NUCLEOTIDE SEQUENCE</scope>
</reference>
<feature type="compositionally biased region" description="Polar residues" evidence="1">
    <location>
        <begin position="35"/>
        <end position="48"/>
    </location>
</feature>
<feature type="compositionally biased region" description="Polar residues" evidence="1">
    <location>
        <begin position="505"/>
        <end position="516"/>
    </location>
</feature>
<feature type="compositionally biased region" description="Polar residues" evidence="1">
    <location>
        <begin position="476"/>
        <end position="492"/>
    </location>
</feature>